<sequence>MRVLRTSAFAPAVRVLRTFAFVPAVRVLRACAFVPAVCGSRTDLPNCAYQAGAVVPEDRPSDYASGPTTV</sequence>
<dbReference type="AlphaFoldDB" id="A0A917R6C3"/>
<name>A0A917R6C3_9NOCA</name>
<gene>
    <name evidence="1" type="ORF">GCM10011588_03860</name>
</gene>
<reference evidence="1" key="1">
    <citation type="journal article" date="2014" name="Int. J. Syst. Evol. Microbiol.">
        <title>Complete genome sequence of Corynebacterium casei LMG S-19264T (=DSM 44701T), isolated from a smear-ripened cheese.</title>
        <authorList>
            <consortium name="US DOE Joint Genome Institute (JGI-PGF)"/>
            <person name="Walter F."/>
            <person name="Albersmeier A."/>
            <person name="Kalinowski J."/>
            <person name="Ruckert C."/>
        </authorList>
    </citation>
    <scope>NUCLEOTIDE SEQUENCE</scope>
    <source>
        <strain evidence="1">CGMCC 4.3508</strain>
    </source>
</reference>
<accession>A0A917R6C3</accession>
<comment type="caution">
    <text evidence="1">The sequence shown here is derived from an EMBL/GenBank/DDBJ whole genome shotgun (WGS) entry which is preliminary data.</text>
</comment>
<proteinExistence type="predicted"/>
<keyword evidence="2" id="KW-1185">Reference proteome</keyword>
<evidence type="ECO:0000313" key="2">
    <source>
        <dbReference type="Proteomes" id="UP000638263"/>
    </source>
</evidence>
<reference evidence="1" key="2">
    <citation type="submission" date="2020-09" db="EMBL/GenBank/DDBJ databases">
        <authorList>
            <person name="Sun Q."/>
            <person name="Zhou Y."/>
        </authorList>
    </citation>
    <scope>NUCLEOTIDE SEQUENCE</scope>
    <source>
        <strain evidence="1">CGMCC 4.3508</strain>
    </source>
</reference>
<evidence type="ECO:0000313" key="1">
    <source>
        <dbReference type="EMBL" id="GGK92612.1"/>
    </source>
</evidence>
<dbReference type="Proteomes" id="UP000638263">
    <property type="component" value="Unassembled WGS sequence"/>
</dbReference>
<organism evidence="1 2">
    <name type="scientific">Nocardia jinanensis</name>
    <dbReference type="NCBI Taxonomy" id="382504"/>
    <lineage>
        <taxon>Bacteria</taxon>
        <taxon>Bacillati</taxon>
        <taxon>Actinomycetota</taxon>
        <taxon>Actinomycetes</taxon>
        <taxon>Mycobacteriales</taxon>
        <taxon>Nocardiaceae</taxon>
        <taxon>Nocardia</taxon>
    </lineage>
</organism>
<dbReference type="EMBL" id="BMMH01000001">
    <property type="protein sequence ID" value="GGK92612.1"/>
    <property type="molecule type" value="Genomic_DNA"/>
</dbReference>
<protein>
    <submittedName>
        <fullName evidence="1">Uncharacterized protein</fullName>
    </submittedName>
</protein>